<evidence type="ECO:0000256" key="1">
    <source>
        <dbReference type="SAM" id="SignalP"/>
    </source>
</evidence>
<dbReference type="InterPro" id="IPR015168">
    <property type="entry name" value="SsuA/THI5"/>
</dbReference>
<dbReference type="Pfam" id="PF09084">
    <property type="entry name" value="NMT1"/>
    <property type="match status" value="1"/>
</dbReference>
<name>A0AAE4HVR4_ENTGA</name>
<evidence type="ECO:0000259" key="2">
    <source>
        <dbReference type="Pfam" id="PF09084"/>
    </source>
</evidence>
<feature type="chain" id="PRO_5042107127" evidence="1">
    <location>
        <begin position="23"/>
        <end position="341"/>
    </location>
</feature>
<dbReference type="PANTHER" id="PTHR31528">
    <property type="entry name" value="4-AMINO-5-HYDROXYMETHYL-2-METHYLPYRIMIDINE PHOSPHATE SYNTHASE THI11-RELATED"/>
    <property type="match status" value="1"/>
</dbReference>
<dbReference type="RefSeq" id="WP_137264900.1">
    <property type="nucleotide sequence ID" value="NZ_JAOZZF010000031.1"/>
</dbReference>
<evidence type="ECO:0000313" key="3">
    <source>
        <dbReference type="EMBL" id="MDT2691964.1"/>
    </source>
</evidence>
<dbReference type="PROSITE" id="PS51257">
    <property type="entry name" value="PROKAR_LIPOPROTEIN"/>
    <property type="match status" value="1"/>
</dbReference>
<feature type="domain" description="SsuA/THI5-like" evidence="2">
    <location>
        <begin position="48"/>
        <end position="252"/>
    </location>
</feature>
<evidence type="ECO:0000313" key="4">
    <source>
        <dbReference type="Proteomes" id="UP001183682"/>
    </source>
</evidence>
<organism evidence="3 4">
    <name type="scientific">Enterococcus gallinarum</name>
    <dbReference type="NCBI Taxonomy" id="1353"/>
    <lineage>
        <taxon>Bacteria</taxon>
        <taxon>Bacillati</taxon>
        <taxon>Bacillota</taxon>
        <taxon>Bacilli</taxon>
        <taxon>Lactobacillales</taxon>
        <taxon>Enterococcaceae</taxon>
        <taxon>Enterococcus</taxon>
    </lineage>
</organism>
<dbReference type="PANTHER" id="PTHR31528:SF15">
    <property type="entry name" value="RIBOFLAVIN-BINDING PROTEIN RIBY"/>
    <property type="match status" value="1"/>
</dbReference>
<accession>A0AAE4HVR4</accession>
<dbReference type="GO" id="GO:0009228">
    <property type="term" value="P:thiamine biosynthetic process"/>
    <property type="evidence" value="ECO:0007669"/>
    <property type="project" value="InterPro"/>
</dbReference>
<dbReference type="SUPFAM" id="SSF53850">
    <property type="entry name" value="Periplasmic binding protein-like II"/>
    <property type="match status" value="1"/>
</dbReference>
<reference evidence="3" key="1">
    <citation type="submission" date="2023-03" db="EMBL/GenBank/DDBJ databases">
        <authorList>
            <person name="Shen W."/>
            <person name="Cai J."/>
        </authorList>
    </citation>
    <scope>NUCLEOTIDE SEQUENCE</scope>
    <source>
        <strain evidence="3">K69-2</strain>
    </source>
</reference>
<dbReference type="Proteomes" id="UP001183682">
    <property type="component" value="Unassembled WGS sequence"/>
</dbReference>
<dbReference type="AlphaFoldDB" id="A0AAE4HVR4"/>
<dbReference type="InterPro" id="IPR027939">
    <property type="entry name" value="NMT1/THI5"/>
</dbReference>
<keyword evidence="1" id="KW-0732">Signal</keyword>
<dbReference type="EMBL" id="JARPZN010000025">
    <property type="protein sequence ID" value="MDT2691964.1"/>
    <property type="molecule type" value="Genomic_DNA"/>
</dbReference>
<protein>
    <submittedName>
        <fullName evidence="3">ABC transporter substrate-binding protein</fullName>
    </submittedName>
</protein>
<feature type="signal peptide" evidence="1">
    <location>
        <begin position="1"/>
        <end position="22"/>
    </location>
</feature>
<proteinExistence type="predicted"/>
<sequence length="341" mass="37808">MKKNLLIIFWGLCLLFSLSSCKNKEVSIEHTSTGLAKVSIQIDGAATPYYAPLYLAKEKGWFEEEGLDVEFYYASASEIVKNVAANNVEFGFPNSDPVVIGRSNGVPVKIIHTTYQEGLGSIIYKKNSTIRKPEDLQGKTIGITSYGSPNFIQLQVILEQVGLSLDDVSIKIIGTGAIVNSLVSGQVDAISFSMLRAYDLQEQGLTVGEFRSENYMPTQGNVVITSDKFLKKNLDLCQKFVKALNRSLAFLVDGHLSTGIETAIADYAPSGKGSEKKIKKVMENEFVPKLWQSKNTFSYGFGYSDVSRYNNYIDLLCEYNLISDKYDAKQLVVNLDEGEKK</sequence>
<dbReference type="Gene3D" id="3.40.190.10">
    <property type="entry name" value="Periplasmic binding protein-like II"/>
    <property type="match status" value="2"/>
</dbReference>
<gene>
    <name evidence="3" type="ORF">P7E30_17470</name>
</gene>
<comment type="caution">
    <text evidence="3">The sequence shown here is derived from an EMBL/GenBank/DDBJ whole genome shotgun (WGS) entry which is preliminary data.</text>
</comment>